<evidence type="ECO:0000256" key="1">
    <source>
        <dbReference type="SAM" id="MobiDB-lite"/>
    </source>
</evidence>
<dbReference type="InterPro" id="IPR028322">
    <property type="entry name" value="PNRC-like_rgn"/>
</dbReference>
<feature type="compositionally biased region" description="Polar residues" evidence="1">
    <location>
        <begin position="334"/>
        <end position="364"/>
    </location>
</feature>
<proteinExistence type="predicted"/>
<feature type="region of interest" description="Disordered" evidence="1">
    <location>
        <begin position="1"/>
        <end position="294"/>
    </location>
</feature>
<evidence type="ECO:0000313" key="2">
    <source>
        <dbReference type="EMBL" id="KAF2868420.1"/>
    </source>
</evidence>
<feature type="compositionally biased region" description="Basic residues" evidence="1">
    <location>
        <begin position="462"/>
        <end position="473"/>
    </location>
</feature>
<feature type="compositionally biased region" description="Polar residues" evidence="1">
    <location>
        <begin position="217"/>
        <end position="229"/>
    </location>
</feature>
<feature type="region of interest" description="Disordered" evidence="1">
    <location>
        <begin position="309"/>
        <end position="364"/>
    </location>
</feature>
<evidence type="ECO:0000313" key="3">
    <source>
        <dbReference type="Proteomes" id="UP000481861"/>
    </source>
</evidence>
<feature type="compositionally biased region" description="Polar residues" evidence="1">
    <location>
        <begin position="499"/>
        <end position="526"/>
    </location>
</feature>
<feature type="compositionally biased region" description="Low complexity" evidence="1">
    <location>
        <begin position="13"/>
        <end position="26"/>
    </location>
</feature>
<keyword evidence="3" id="KW-1185">Reference proteome</keyword>
<feature type="compositionally biased region" description="Polar residues" evidence="1">
    <location>
        <begin position="41"/>
        <end position="53"/>
    </location>
</feature>
<reference evidence="2 3" key="1">
    <citation type="submission" date="2020-01" db="EMBL/GenBank/DDBJ databases">
        <authorList>
            <consortium name="DOE Joint Genome Institute"/>
            <person name="Haridas S."/>
            <person name="Albert R."/>
            <person name="Binder M."/>
            <person name="Bloem J."/>
            <person name="Labutti K."/>
            <person name="Salamov A."/>
            <person name="Andreopoulos B."/>
            <person name="Baker S.E."/>
            <person name="Barry K."/>
            <person name="Bills G."/>
            <person name="Bluhm B.H."/>
            <person name="Cannon C."/>
            <person name="Castanera R."/>
            <person name="Culley D.E."/>
            <person name="Daum C."/>
            <person name="Ezra D."/>
            <person name="Gonzalez J.B."/>
            <person name="Henrissat B."/>
            <person name="Kuo A."/>
            <person name="Liang C."/>
            <person name="Lipzen A."/>
            <person name="Lutzoni F."/>
            <person name="Magnuson J."/>
            <person name="Mondo S."/>
            <person name="Nolan M."/>
            <person name="Ohm R."/>
            <person name="Pangilinan J."/>
            <person name="Park H.-J.H."/>
            <person name="Ramirez L."/>
            <person name="Alfaro M."/>
            <person name="Sun H."/>
            <person name="Tritt A."/>
            <person name="Yoshinaga Y."/>
            <person name="Zwiers L.-H.L."/>
            <person name="Turgeon B.G."/>
            <person name="Goodwin S.B."/>
            <person name="Spatafora J.W."/>
            <person name="Crous P.W."/>
            <person name="Grigoriev I.V."/>
        </authorList>
    </citation>
    <scope>NUCLEOTIDE SEQUENCE [LARGE SCALE GENOMIC DNA]</scope>
    <source>
        <strain evidence="2 3">CBS 611.86</strain>
    </source>
</reference>
<comment type="caution">
    <text evidence="2">The sequence shown here is derived from an EMBL/GenBank/DDBJ whole genome shotgun (WGS) entry which is preliminary data.</text>
</comment>
<dbReference type="AlphaFoldDB" id="A0A7C8M2U6"/>
<feature type="region of interest" description="Disordered" evidence="1">
    <location>
        <begin position="415"/>
        <end position="526"/>
    </location>
</feature>
<feature type="compositionally biased region" description="Basic and acidic residues" evidence="1">
    <location>
        <begin position="206"/>
        <end position="215"/>
    </location>
</feature>
<dbReference type="Proteomes" id="UP000481861">
    <property type="component" value="Unassembled WGS sequence"/>
</dbReference>
<protein>
    <recommendedName>
        <fullName evidence="4">Proteophosphoglycan 5</fullName>
    </recommendedName>
</protein>
<evidence type="ECO:0008006" key="4">
    <source>
        <dbReference type="Google" id="ProtNLM"/>
    </source>
</evidence>
<sequence>MSTTASPKPPRVKQQPSKSAAPASPAHNGKQAQRRQKPNRAHSSPRTILQRPNNEPGVAVTAQNQALADSAVFPSEELQRPSGPRGGRKHTHSQPSADRLFSPTMAPSAAVTDFEVAPPNPSPTPAKAQGAYAGPTFHASPAPSALPIPKFLSRSMPAKSVPGPPTPPMDDSSDSVSSPAASPLSPSRAPVAIPPRQEDSPLDMLFKADKAEKARNANRSPLSATFSSPPTQPPAHDGMHHSKQDSYSSLNAVFPIELDSETNNPRPSPSAASPFGHRSVTAPSRIPQVDDTIRSNQVDVVQDLLNRVALSQKKPAAPTPPKPVHHLPSEPSPRHQTPSPLHNSTSPFHSTSNPTTPVPATQESSVFFYGNRNLSPLFKAAKSDSTKPISGLRTEITADSPLLPQGGGFAFAQGGFSSAHGPTRADPHMSPNRTDATQGGPVDRRRGSAPYVQPYRELPNSRKVKTPGRQSHHTRPESYPHANVNGAANGGHIPLPKPSTKNPFIPSSVQAKQHSLPTKSSDTTSLEQDLKRLLNVKMSGNTTGAL</sequence>
<name>A0A7C8M2U6_9PLEO</name>
<organism evidence="2 3">
    <name type="scientific">Massariosphaeria phaeospora</name>
    <dbReference type="NCBI Taxonomy" id="100035"/>
    <lineage>
        <taxon>Eukaryota</taxon>
        <taxon>Fungi</taxon>
        <taxon>Dikarya</taxon>
        <taxon>Ascomycota</taxon>
        <taxon>Pezizomycotina</taxon>
        <taxon>Dothideomycetes</taxon>
        <taxon>Pleosporomycetidae</taxon>
        <taxon>Pleosporales</taxon>
        <taxon>Pleosporales incertae sedis</taxon>
        <taxon>Massariosphaeria</taxon>
    </lineage>
</organism>
<feature type="compositionally biased region" description="Low complexity" evidence="1">
    <location>
        <begin position="174"/>
        <end position="191"/>
    </location>
</feature>
<gene>
    <name evidence="2" type="ORF">BDV95DRAFT_500561</name>
</gene>
<dbReference type="Pfam" id="PF15365">
    <property type="entry name" value="PNRC"/>
    <property type="match status" value="1"/>
</dbReference>
<accession>A0A7C8M2U6</accession>
<dbReference type="OrthoDB" id="2142961at2759"/>
<dbReference type="EMBL" id="JAADJZ010000019">
    <property type="protein sequence ID" value="KAF2868420.1"/>
    <property type="molecule type" value="Genomic_DNA"/>
</dbReference>
<dbReference type="GO" id="GO:0016071">
    <property type="term" value="P:mRNA metabolic process"/>
    <property type="evidence" value="ECO:0007669"/>
    <property type="project" value="UniProtKB-ARBA"/>
</dbReference>